<dbReference type="HAMAP" id="MF_00724">
    <property type="entry name" value="FliE"/>
    <property type="match status" value="1"/>
</dbReference>
<dbReference type="Proteomes" id="UP000547209">
    <property type="component" value="Unassembled WGS sequence"/>
</dbReference>
<sequence length="104" mass="11131">MIQNSLLPITGISAGALAPVQNAVKQTTPAEATESFAAFLKQAIDGVAAQEQNAHAVTDQFIVGQADVNDVMIAATKAELSLELTSQIRNKVIEAYQEIMRMQM</sequence>
<comment type="caution">
    <text evidence="6">The sequence shown here is derived from an EMBL/GenBank/DDBJ whole genome shotgun (WGS) entry which is preliminary data.</text>
</comment>
<comment type="subcellular location">
    <subcellularLocation>
        <location evidence="1 4">Bacterial flagellum basal body</location>
    </subcellularLocation>
</comment>
<keyword evidence="6" id="KW-0969">Cilium</keyword>
<dbReference type="GO" id="GO:0071973">
    <property type="term" value="P:bacterial-type flagellum-dependent cell motility"/>
    <property type="evidence" value="ECO:0007669"/>
    <property type="project" value="InterPro"/>
</dbReference>
<keyword evidence="6" id="KW-0966">Cell projection</keyword>
<keyword evidence="7" id="KW-1185">Reference proteome</keyword>
<evidence type="ECO:0000256" key="3">
    <source>
        <dbReference type="ARBA" id="ARBA00023143"/>
    </source>
</evidence>
<accession>A0A7X0VI49</accession>
<keyword evidence="3 4" id="KW-0975">Bacterial flagellum</keyword>
<dbReference type="GO" id="GO:0003774">
    <property type="term" value="F:cytoskeletal motor activity"/>
    <property type="evidence" value="ECO:0007669"/>
    <property type="project" value="InterPro"/>
</dbReference>
<dbReference type="Pfam" id="PF02049">
    <property type="entry name" value="FliE"/>
    <property type="match status" value="1"/>
</dbReference>
<evidence type="ECO:0000313" key="6">
    <source>
        <dbReference type="EMBL" id="MBB6674591.1"/>
    </source>
</evidence>
<dbReference type="PANTHER" id="PTHR34653:SF1">
    <property type="entry name" value="FLAGELLAR HOOK-BASAL BODY COMPLEX PROTEIN FLIE"/>
    <property type="match status" value="1"/>
</dbReference>
<evidence type="ECO:0000256" key="2">
    <source>
        <dbReference type="ARBA" id="ARBA00009272"/>
    </source>
</evidence>
<dbReference type="RefSeq" id="WP_185672453.1">
    <property type="nucleotide sequence ID" value="NZ_JACJVP010000049.1"/>
</dbReference>
<dbReference type="GO" id="GO:0005198">
    <property type="term" value="F:structural molecule activity"/>
    <property type="evidence" value="ECO:0007669"/>
    <property type="project" value="UniProtKB-UniRule"/>
</dbReference>
<evidence type="ECO:0000256" key="4">
    <source>
        <dbReference type="HAMAP-Rule" id="MF_00724"/>
    </source>
</evidence>
<name>A0A7X0VI49_9BACL</name>
<reference evidence="6 7" key="1">
    <citation type="submission" date="2020-08" db="EMBL/GenBank/DDBJ databases">
        <title>Cohnella phylogeny.</title>
        <authorList>
            <person name="Dunlap C."/>
        </authorList>
    </citation>
    <scope>NUCLEOTIDE SEQUENCE [LARGE SCALE GENOMIC DNA]</scope>
    <source>
        <strain evidence="6 7">DSM 28246</strain>
    </source>
</reference>
<keyword evidence="6" id="KW-0282">Flagellum</keyword>
<dbReference type="NCBIfam" id="TIGR00205">
    <property type="entry name" value="fliE"/>
    <property type="match status" value="1"/>
</dbReference>
<dbReference type="PRINTS" id="PR01006">
    <property type="entry name" value="FLGHOOKFLIE"/>
</dbReference>
<comment type="similarity">
    <text evidence="2 4">Belongs to the FliE family.</text>
</comment>
<evidence type="ECO:0000313" key="7">
    <source>
        <dbReference type="Proteomes" id="UP000547209"/>
    </source>
</evidence>
<proteinExistence type="inferred from homology"/>
<evidence type="ECO:0000256" key="1">
    <source>
        <dbReference type="ARBA" id="ARBA00004117"/>
    </source>
</evidence>
<dbReference type="PANTHER" id="PTHR34653">
    <property type="match status" value="1"/>
</dbReference>
<dbReference type="GO" id="GO:0009425">
    <property type="term" value="C:bacterial-type flagellum basal body"/>
    <property type="evidence" value="ECO:0007669"/>
    <property type="project" value="UniProtKB-SubCell"/>
</dbReference>
<dbReference type="AlphaFoldDB" id="A0A7X0VI49"/>
<protein>
    <recommendedName>
        <fullName evidence="4 5">Flagellar hook-basal body complex protein FliE</fullName>
    </recommendedName>
</protein>
<dbReference type="EMBL" id="JACJVP010000049">
    <property type="protein sequence ID" value="MBB6674591.1"/>
    <property type="molecule type" value="Genomic_DNA"/>
</dbReference>
<evidence type="ECO:0000256" key="5">
    <source>
        <dbReference type="NCBIfam" id="TIGR00205"/>
    </source>
</evidence>
<organism evidence="6 7">
    <name type="scientific">Cohnella nanjingensis</name>
    <dbReference type="NCBI Taxonomy" id="1387779"/>
    <lineage>
        <taxon>Bacteria</taxon>
        <taxon>Bacillati</taxon>
        <taxon>Bacillota</taxon>
        <taxon>Bacilli</taxon>
        <taxon>Bacillales</taxon>
        <taxon>Paenibacillaceae</taxon>
        <taxon>Cohnella</taxon>
    </lineage>
</organism>
<gene>
    <name evidence="4 6" type="primary">fliE</name>
    <name evidence="6" type="ORF">H7C19_28310</name>
</gene>
<dbReference type="InterPro" id="IPR001624">
    <property type="entry name" value="FliE"/>
</dbReference>